<evidence type="ECO:0000256" key="4">
    <source>
        <dbReference type="ARBA" id="ARBA00022832"/>
    </source>
</evidence>
<comment type="catalytic activity">
    <reaction evidence="8">
        <text>a 2,3-saturated acyl-[ACP] + NAD(+) = a (2E)-enoyl-[ACP] + NADH + H(+)</text>
        <dbReference type="Rhea" id="RHEA:10240"/>
        <dbReference type="Rhea" id="RHEA-COMP:9925"/>
        <dbReference type="Rhea" id="RHEA-COMP:9926"/>
        <dbReference type="ChEBI" id="CHEBI:15378"/>
        <dbReference type="ChEBI" id="CHEBI:57540"/>
        <dbReference type="ChEBI" id="CHEBI:57945"/>
        <dbReference type="ChEBI" id="CHEBI:78784"/>
        <dbReference type="ChEBI" id="CHEBI:78785"/>
        <dbReference type="EC" id="1.3.1.9"/>
    </reaction>
</comment>
<evidence type="ECO:0000313" key="11">
    <source>
        <dbReference type="EMBL" id="HGT38966.1"/>
    </source>
</evidence>
<evidence type="ECO:0000256" key="3">
    <source>
        <dbReference type="ARBA" id="ARBA00022516"/>
    </source>
</evidence>
<dbReference type="AlphaFoldDB" id="A0A7C4QQJ2"/>
<comment type="pathway">
    <text evidence="1">Lipid metabolism; fatty acid biosynthesis.</text>
</comment>
<dbReference type="InterPro" id="IPR014358">
    <property type="entry name" value="Enoyl-ACP_Rdtase_NADH"/>
</dbReference>
<dbReference type="PIRSF" id="PIRSF000094">
    <property type="entry name" value="Enoyl-ACP_rdct"/>
    <property type="match status" value="1"/>
</dbReference>
<feature type="binding site" evidence="9">
    <location>
        <position position="94"/>
    </location>
    <ligand>
        <name>substrate</name>
    </ligand>
</feature>
<comment type="similarity">
    <text evidence="2 8">Belongs to the short-chain dehydrogenases/reductases (SDR) family. FabI subfamily.</text>
</comment>
<dbReference type="PANTHER" id="PTHR43159">
    <property type="entry name" value="ENOYL-[ACYL-CARRIER-PROTEIN] REDUCTASE"/>
    <property type="match status" value="1"/>
</dbReference>
<feature type="binding site" evidence="10">
    <location>
        <position position="12"/>
    </location>
    <ligand>
        <name>NAD(+)</name>
        <dbReference type="ChEBI" id="CHEBI:57540"/>
    </ligand>
</feature>
<feature type="binding site" evidence="10">
    <location>
        <position position="91"/>
    </location>
    <ligand>
        <name>NAD(+)</name>
        <dbReference type="ChEBI" id="CHEBI:57540"/>
    </ligand>
</feature>
<feature type="binding site" evidence="10">
    <location>
        <begin position="192"/>
        <end position="196"/>
    </location>
    <ligand>
        <name>NAD(+)</name>
        <dbReference type="ChEBI" id="CHEBI:57540"/>
    </ligand>
</feature>
<evidence type="ECO:0000256" key="6">
    <source>
        <dbReference type="ARBA" id="ARBA00023098"/>
    </source>
</evidence>
<dbReference type="InterPro" id="IPR036291">
    <property type="entry name" value="NAD(P)-bd_dom_sf"/>
</dbReference>
<evidence type="ECO:0000256" key="2">
    <source>
        <dbReference type="ARBA" id="ARBA00009233"/>
    </source>
</evidence>
<keyword evidence="8 10" id="KW-0520">NAD</keyword>
<name>A0A7C4QQJ2_9PLAN</name>
<keyword evidence="7 8" id="KW-0275">Fatty acid biosynthesis</keyword>
<dbReference type="Gene3D" id="3.40.50.720">
    <property type="entry name" value="NAD(P)-binding Rossmann-like Domain"/>
    <property type="match status" value="1"/>
</dbReference>
<gene>
    <name evidence="11" type="ORF">ENS64_06845</name>
</gene>
<keyword evidence="6" id="KW-0443">Lipid metabolism</keyword>
<dbReference type="PANTHER" id="PTHR43159:SF2">
    <property type="entry name" value="ENOYL-[ACYL-CARRIER-PROTEIN] REDUCTASE [NADH], CHLOROPLASTIC"/>
    <property type="match status" value="1"/>
</dbReference>
<dbReference type="Gene3D" id="1.10.8.400">
    <property type="entry name" value="Enoyl acyl carrier protein reductase"/>
    <property type="match status" value="1"/>
</dbReference>
<evidence type="ECO:0000256" key="10">
    <source>
        <dbReference type="PIRSR" id="PIRSR000094-3"/>
    </source>
</evidence>
<organism evidence="11">
    <name type="scientific">Schlesneria paludicola</name>
    <dbReference type="NCBI Taxonomy" id="360056"/>
    <lineage>
        <taxon>Bacteria</taxon>
        <taxon>Pseudomonadati</taxon>
        <taxon>Planctomycetota</taxon>
        <taxon>Planctomycetia</taxon>
        <taxon>Planctomycetales</taxon>
        <taxon>Planctomycetaceae</taxon>
        <taxon>Schlesneria</taxon>
    </lineage>
</organism>
<dbReference type="GO" id="GO:0006633">
    <property type="term" value="P:fatty acid biosynthetic process"/>
    <property type="evidence" value="ECO:0007669"/>
    <property type="project" value="UniProtKB-KW"/>
</dbReference>
<dbReference type="SUPFAM" id="SSF51735">
    <property type="entry name" value="NAD(P)-binding Rossmann-fold domains"/>
    <property type="match status" value="1"/>
</dbReference>
<accession>A0A7C4QQJ2</accession>
<sequence>MLLAGKRAVVSGVANPKSIAWGIAQAMHREGAQLALTCVESAKRRVAKLADELGVDRIYTCDATDDADVAKAFEQIGEAFGGQLDILVHSIAYARLEDLGGEFLRVNKEGWRTALEASAYSLVAMARAARPLMVAAGGGSVMTVSFNGGHKIVPSYNIMGVAKAALECAMRYLAYDLGPDRIRVNAISSGPIATVSSTVVDNFEEALRQVKRITPLLECVSPEDVGNLAVFLGSDLSRMITATTIYVDSGADALSAGAGDHPRLKLKQSG</sequence>
<evidence type="ECO:0000256" key="8">
    <source>
        <dbReference type="PIRNR" id="PIRNR000094"/>
    </source>
</evidence>
<reference evidence="11" key="1">
    <citation type="journal article" date="2020" name="mSystems">
        <title>Genome- and Community-Level Interaction Insights into Carbon Utilization and Element Cycling Functions of Hydrothermarchaeota in Hydrothermal Sediment.</title>
        <authorList>
            <person name="Zhou Z."/>
            <person name="Liu Y."/>
            <person name="Xu W."/>
            <person name="Pan J."/>
            <person name="Luo Z.H."/>
            <person name="Li M."/>
        </authorList>
    </citation>
    <scope>NUCLEOTIDE SEQUENCE [LARGE SCALE GENOMIC DNA]</scope>
    <source>
        <strain evidence="11">SpSt-508</strain>
    </source>
</reference>
<dbReference type="GO" id="GO:0004318">
    <property type="term" value="F:enoyl-[acyl-carrier-protein] reductase (NADH) activity"/>
    <property type="evidence" value="ECO:0007669"/>
    <property type="project" value="UniProtKB-EC"/>
</dbReference>
<feature type="binding site" evidence="10">
    <location>
        <begin position="18"/>
        <end position="19"/>
    </location>
    <ligand>
        <name>NAD(+)</name>
        <dbReference type="ChEBI" id="CHEBI:57540"/>
    </ligand>
</feature>
<dbReference type="InterPro" id="IPR002347">
    <property type="entry name" value="SDR_fam"/>
</dbReference>
<keyword evidence="5 8" id="KW-0560">Oxidoreductase</keyword>
<dbReference type="EMBL" id="DSVQ01000012">
    <property type="protein sequence ID" value="HGT38966.1"/>
    <property type="molecule type" value="Genomic_DNA"/>
</dbReference>
<dbReference type="CDD" id="cd05372">
    <property type="entry name" value="ENR_SDR"/>
    <property type="match status" value="1"/>
</dbReference>
<proteinExistence type="inferred from homology"/>
<dbReference type="EC" id="1.3.1.9" evidence="8"/>
<feature type="binding site" evidence="10">
    <location>
        <position position="163"/>
    </location>
    <ligand>
        <name>NAD(+)</name>
        <dbReference type="ChEBI" id="CHEBI:57540"/>
    </ligand>
</feature>
<dbReference type="Pfam" id="PF13561">
    <property type="entry name" value="adh_short_C2"/>
    <property type="match status" value="1"/>
</dbReference>
<comment type="caution">
    <text evidence="11">The sequence shown here is derived from an EMBL/GenBank/DDBJ whole genome shotgun (WGS) entry which is preliminary data.</text>
</comment>
<keyword evidence="3 8" id="KW-0444">Lipid biosynthesis</keyword>
<evidence type="ECO:0000256" key="5">
    <source>
        <dbReference type="ARBA" id="ARBA00023002"/>
    </source>
</evidence>
<keyword evidence="4" id="KW-0276">Fatty acid metabolism</keyword>
<dbReference type="PRINTS" id="PR00081">
    <property type="entry name" value="GDHRDH"/>
</dbReference>
<evidence type="ECO:0000256" key="7">
    <source>
        <dbReference type="ARBA" id="ARBA00023160"/>
    </source>
</evidence>
<evidence type="ECO:0000256" key="1">
    <source>
        <dbReference type="ARBA" id="ARBA00005194"/>
    </source>
</evidence>
<protein>
    <recommendedName>
        <fullName evidence="8">Enoyl-[acyl-carrier-protein] reductase [NADH]</fullName>
        <ecNumber evidence="8">1.3.1.9</ecNumber>
    </recommendedName>
</protein>
<evidence type="ECO:0000256" key="9">
    <source>
        <dbReference type="PIRSR" id="PIRSR000094-2"/>
    </source>
</evidence>